<keyword evidence="1" id="KW-0732">Signal</keyword>
<dbReference type="EMBL" id="AP019697">
    <property type="protein sequence ID" value="BBK26220.1"/>
    <property type="molecule type" value="Genomic_DNA"/>
</dbReference>
<protein>
    <recommendedName>
        <fullName evidence="2">Carboxymuconolactone decarboxylase-like domain-containing protein</fullName>
    </recommendedName>
</protein>
<keyword evidence="4" id="KW-1185">Reference proteome</keyword>
<dbReference type="GeneID" id="92717345"/>
<gene>
    <name evidence="3" type="ORF">Dia5BBH33_21550</name>
</gene>
<dbReference type="InterPro" id="IPR029032">
    <property type="entry name" value="AhpD-like"/>
</dbReference>
<sequence length="142" mass="15310">MKHSALRKFAAAAVLAVSFTGLSMVSASTAEPAPAPAVKVTAGHDQLGSFAPEFAHLNDDVLFGEVWSRTDKLPAKIRSIVTVTSFVSSGVLDSSLKFHIMKAKENGVTKEEMAEILTQTAFYAGWPKAWAAFRYAKEVYEG</sequence>
<dbReference type="Pfam" id="PF02627">
    <property type="entry name" value="CMD"/>
    <property type="match status" value="1"/>
</dbReference>
<evidence type="ECO:0000259" key="2">
    <source>
        <dbReference type="Pfam" id="PF02627"/>
    </source>
</evidence>
<dbReference type="Gene3D" id="1.20.1290.10">
    <property type="entry name" value="AhpD-like"/>
    <property type="match status" value="1"/>
</dbReference>
<dbReference type="Proteomes" id="UP000320585">
    <property type="component" value="Chromosome"/>
</dbReference>
<proteinExistence type="predicted"/>
<dbReference type="InterPro" id="IPR052512">
    <property type="entry name" value="4CMD/NDH-1_regulator"/>
</dbReference>
<dbReference type="RefSeq" id="WP_108850239.1">
    <property type="nucleotide sequence ID" value="NZ_AP019697.1"/>
</dbReference>
<dbReference type="InterPro" id="IPR003779">
    <property type="entry name" value="CMD-like"/>
</dbReference>
<reference evidence="4" key="1">
    <citation type="submission" date="2019-05" db="EMBL/GenBank/DDBJ databases">
        <title>Complete genome sequencing of Dialister sp. strain 5BBH33.</title>
        <authorList>
            <person name="Sakamoto M."/>
            <person name="Murakami T."/>
            <person name="Mori H."/>
        </authorList>
    </citation>
    <scope>NUCLEOTIDE SEQUENCE [LARGE SCALE GENOMIC DNA]</scope>
    <source>
        <strain evidence="4">5BBH33</strain>
    </source>
</reference>
<dbReference type="PANTHER" id="PTHR33570:SF9">
    <property type="entry name" value="BLL4600 PROTEIN"/>
    <property type="match status" value="1"/>
</dbReference>
<dbReference type="PANTHER" id="PTHR33570">
    <property type="entry name" value="4-CARBOXYMUCONOLACTONE DECARBOXYLASE FAMILY PROTEIN"/>
    <property type="match status" value="1"/>
</dbReference>
<dbReference type="GO" id="GO:0051920">
    <property type="term" value="F:peroxiredoxin activity"/>
    <property type="evidence" value="ECO:0007669"/>
    <property type="project" value="InterPro"/>
</dbReference>
<organism evidence="3 4">
    <name type="scientific">Dialister hominis</name>
    <dbReference type="NCBI Taxonomy" id="2582419"/>
    <lineage>
        <taxon>Bacteria</taxon>
        <taxon>Bacillati</taxon>
        <taxon>Bacillota</taxon>
        <taxon>Negativicutes</taxon>
        <taxon>Veillonellales</taxon>
        <taxon>Veillonellaceae</taxon>
        <taxon>Dialister</taxon>
    </lineage>
</organism>
<evidence type="ECO:0000256" key="1">
    <source>
        <dbReference type="SAM" id="SignalP"/>
    </source>
</evidence>
<evidence type="ECO:0000313" key="4">
    <source>
        <dbReference type="Proteomes" id="UP000320585"/>
    </source>
</evidence>
<dbReference type="AlphaFoldDB" id="A0A8D4UWE4"/>
<evidence type="ECO:0000313" key="3">
    <source>
        <dbReference type="EMBL" id="BBK26220.1"/>
    </source>
</evidence>
<dbReference type="KEGG" id="dho:Dia5BBH33_21550"/>
<dbReference type="OrthoDB" id="9802489at2"/>
<name>A0A8D4UWE4_9FIRM</name>
<feature type="domain" description="Carboxymuconolactone decarboxylase-like" evidence="2">
    <location>
        <begin position="52"/>
        <end position="138"/>
    </location>
</feature>
<dbReference type="SUPFAM" id="SSF69118">
    <property type="entry name" value="AhpD-like"/>
    <property type="match status" value="1"/>
</dbReference>
<feature type="chain" id="PRO_5039258145" description="Carboxymuconolactone decarboxylase-like domain-containing protein" evidence="1">
    <location>
        <begin position="31"/>
        <end position="142"/>
    </location>
</feature>
<accession>A0A8D4UWE4</accession>
<feature type="signal peptide" evidence="1">
    <location>
        <begin position="1"/>
        <end position="30"/>
    </location>
</feature>